<accession>A0AAU9J0H0</accession>
<keyword evidence="1" id="KW-0175">Coiled coil</keyword>
<dbReference type="Proteomes" id="UP001162131">
    <property type="component" value="Unassembled WGS sequence"/>
</dbReference>
<gene>
    <name evidence="3" type="ORF">BSTOLATCC_MIC22116</name>
</gene>
<feature type="compositionally biased region" description="Polar residues" evidence="2">
    <location>
        <begin position="282"/>
        <end position="298"/>
    </location>
</feature>
<dbReference type="AlphaFoldDB" id="A0AAU9J0H0"/>
<name>A0AAU9J0H0_9CILI</name>
<feature type="region of interest" description="Disordered" evidence="2">
    <location>
        <begin position="282"/>
        <end position="306"/>
    </location>
</feature>
<feature type="coiled-coil region" evidence="1">
    <location>
        <begin position="172"/>
        <end position="213"/>
    </location>
</feature>
<dbReference type="EMBL" id="CAJZBQ010000021">
    <property type="protein sequence ID" value="CAG9318749.1"/>
    <property type="molecule type" value="Genomic_DNA"/>
</dbReference>
<evidence type="ECO:0000256" key="1">
    <source>
        <dbReference type="SAM" id="Coils"/>
    </source>
</evidence>
<sequence length="370" mass="42902">MANFLEKISGFRSLYDNKEIVVEFERGNPVWLVCFDVDSLGSVQEFLGAVEYFQYQCRIVGIAFKNEEKIKELIEEGEISIDVVRLENNDKKIFMEELKIERIPWFIGFDETDIIYSMETVPGSFPVIESQSPQLPSESQFIPEIPLIRDSAQSLNKSWISQSPKHEKQPNIEEFKEKIFTLERINEDYKMEIASLKAKLQAKDDKINQLQVMLESIPTYGTNKTKIQKIKKINEITSFPQEDIDFWKSTDEIDNHNGAVKFEEIAATKDLWIMNIDRSSNVKSSQPSIKNSTPSSPLQKPRPTASRDAALKNLKYAQEKFIKKQSEKNPIGRDGKRLPIIINRSSSLKRTMTRRTNENENIRRSYENNF</sequence>
<protein>
    <submittedName>
        <fullName evidence="3">Uncharacterized protein</fullName>
    </submittedName>
</protein>
<proteinExistence type="predicted"/>
<reference evidence="3" key="1">
    <citation type="submission" date="2021-09" db="EMBL/GenBank/DDBJ databases">
        <authorList>
            <consortium name="AG Swart"/>
            <person name="Singh M."/>
            <person name="Singh A."/>
            <person name="Seah K."/>
            <person name="Emmerich C."/>
        </authorList>
    </citation>
    <scope>NUCLEOTIDE SEQUENCE</scope>
    <source>
        <strain evidence="3">ATCC30299</strain>
    </source>
</reference>
<organism evidence="3 4">
    <name type="scientific">Blepharisma stoltei</name>
    <dbReference type="NCBI Taxonomy" id="1481888"/>
    <lineage>
        <taxon>Eukaryota</taxon>
        <taxon>Sar</taxon>
        <taxon>Alveolata</taxon>
        <taxon>Ciliophora</taxon>
        <taxon>Postciliodesmatophora</taxon>
        <taxon>Heterotrichea</taxon>
        <taxon>Heterotrichida</taxon>
        <taxon>Blepharismidae</taxon>
        <taxon>Blepharisma</taxon>
    </lineage>
</organism>
<evidence type="ECO:0000313" key="4">
    <source>
        <dbReference type="Proteomes" id="UP001162131"/>
    </source>
</evidence>
<keyword evidence="4" id="KW-1185">Reference proteome</keyword>
<comment type="caution">
    <text evidence="3">The sequence shown here is derived from an EMBL/GenBank/DDBJ whole genome shotgun (WGS) entry which is preliminary data.</text>
</comment>
<evidence type="ECO:0000256" key="2">
    <source>
        <dbReference type="SAM" id="MobiDB-lite"/>
    </source>
</evidence>
<evidence type="ECO:0000313" key="3">
    <source>
        <dbReference type="EMBL" id="CAG9318749.1"/>
    </source>
</evidence>